<comment type="caution">
    <text evidence="1">The sequence shown here is derived from an EMBL/GenBank/DDBJ whole genome shotgun (WGS) entry which is preliminary data.</text>
</comment>
<gene>
    <name evidence="1" type="ORF">DFJ67_0765</name>
</gene>
<organism evidence="1 2">
    <name type="scientific">Asanoa ferruginea</name>
    <dbReference type="NCBI Taxonomy" id="53367"/>
    <lineage>
        <taxon>Bacteria</taxon>
        <taxon>Bacillati</taxon>
        <taxon>Actinomycetota</taxon>
        <taxon>Actinomycetes</taxon>
        <taxon>Micromonosporales</taxon>
        <taxon>Micromonosporaceae</taxon>
        <taxon>Asanoa</taxon>
    </lineage>
</organism>
<accession>A0A3D9ZBY0</accession>
<proteinExistence type="predicted"/>
<dbReference type="Proteomes" id="UP000256913">
    <property type="component" value="Unassembled WGS sequence"/>
</dbReference>
<keyword evidence="2" id="KW-1185">Reference proteome</keyword>
<name>A0A3D9ZBY0_9ACTN</name>
<dbReference type="RefSeq" id="WP_239096941.1">
    <property type="nucleotide sequence ID" value="NZ_BONB01000001.1"/>
</dbReference>
<reference evidence="1 2" key="1">
    <citation type="submission" date="2018-08" db="EMBL/GenBank/DDBJ databases">
        <title>Sequencing the genomes of 1000 actinobacteria strains.</title>
        <authorList>
            <person name="Klenk H.-P."/>
        </authorList>
    </citation>
    <scope>NUCLEOTIDE SEQUENCE [LARGE SCALE GENOMIC DNA]</scope>
    <source>
        <strain evidence="1 2">DSM 44099</strain>
    </source>
</reference>
<protein>
    <recommendedName>
        <fullName evidence="3">YbaB/EbfC DNA-binding family protein</fullName>
    </recommendedName>
</protein>
<dbReference type="EMBL" id="QUMQ01000001">
    <property type="protein sequence ID" value="REF94821.1"/>
    <property type="molecule type" value="Genomic_DNA"/>
</dbReference>
<evidence type="ECO:0008006" key="3">
    <source>
        <dbReference type="Google" id="ProtNLM"/>
    </source>
</evidence>
<evidence type="ECO:0000313" key="1">
    <source>
        <dbReference type="EMBL" id="REF94821.1"/>
    </source>
</evidence>
<dbReference type="InterPro" id="IPR036894">
    <property type="entry name" value="YbaB-like_sf"/>
</dbReference>
<dbReference type="AlphaFoldDB" id="A0A3D9ZBY0"/>
<dbReference type="Gene3D" id="3.30.1310.10">
    <property type="entry name" value="Nucleoid-associated protein YbaB-like domain"/>
    <property type="match status" value="1"/>
</dbReference>
<sequence>MTDPSGLLRLLAETTSALDSVRSGESPVGTGFAADGLIAVHAALPGRVTGIRLDPAALDLPPAELAAELTAAVNAALADLPVHQPDLAGLGAELRDIQSRASSQLSLFTSALLDAQAALARRAGDPR</sequence>
<evidence type="ECO:0000313" key="2">
    <source>
        <dbReference type="Proteomes" id="UP000256913"/>
    </source>
</evidence>